<feature type="transmembrane region" description="Helical" evidence="8">
    <location>
        <begin position="279"/>
        <end position="301"/>
    </location>
</feature>
<protein>
    <submittedName>
        <fullName evidence="10">Na(+)/H(+) antiporter subunit D</fullName>
    </submittedName>
</protein>
<evidence type="ECO:0000256" key="4">
    <source>
        <dbReference type="ARBA" id="ARBA00022692"/>
    </source>
</evidence>
<dbReference type="PANTHER" id="PTHR42703:SF1">
    <property type="entry name" value="NA(+)_H(+) ANTIPORTER SUBUNIT D1"/>
    <property type="match status" value="1"/>
</dbReference>
<evidence type="ECO:0000256" key="3">
    <source>
        <dbReference type="ARBA" id="ARBA00022475"/>
    </source>
</evidence>
<dbReference type="STRING" id="1121305.CLCOL_16970"/>
<keyword evidence="4 7" id="KW-0812">Transmembrane</keyword>
<evidence type="ECO:0000259" key="9">
    <source>
        <dbReference type="Pfam" id="PF00361"/>
    </source>
</evidence>
<proteinExistence type="inferred from homology"/>
<sequence length="489" mass="53886">MIIKSFPLLVVLILFVTSFIMPIIKKNNVVKAISIMSMGLCFLFSASVLIYVIEKGKFFYKVGHFNAPIGIEFYIGNVEIIMGVLFTFISLMVIWYSIYSIDKEIKESRIPLYYMLINILIGSLLGVVYTNDLFNSFVFVEVATLASCGIIVIKDKKENIKATLKYLITSCLGSGLVLMGIAFLYSITGHLNISYIHEVLINNYKDYPNLILISLGLFTVGLGVKSSMFPLHTWLPDAHSSAPTSSSAILSSLVLKAFVLLLIKILYRAFGIEIISNFLILSIILILGSMGMIMGSVFAIFQKNIKRMIAYSSVAQMGYIFLGIGLGTEFGVAIAIFHIIAHAVTKSALFLTVGAMIEKTGHKELEHLKGIGKEMPVTLSLFLIGALSMIGIPILPGFISKWYLALASIRVDKLLLLGVILASSLLNAVYYLPIVINGFFGEENLKGKVYKSKRKPVKEILPVIVLVMVMVYTGIVSGRIIDLIQLGIV</sequence>
<feature type="transmembrane region" description="Helical" evidence="8">
    <location>
        <begin position="245"/>
        <end position="267"/>
    </location>
</feature>
<feature type="transmembrane region" description="Helical" evidence="8">
    <location>
        <begin position="73"/>
        <end position="98"/>
    </location>
</feature>
<evidence type="ECO:0000256" key="8">
    <source>
        <dbReference type="SAM" id="Phobius"/>
    </source>
</evidence>
<dbReference type="PATRIC" id="fig|1121305.3.peg.1699"/>
<dbReference type="AlphaFoldDB" id="A0A151AM34"/>
<evidence type="ECO:0000256" key="5">
    <source>
        <dbReference type="ARBA" id="ARBA00022989"/>
    </source>
</evidence>
<feature type="transmembrane region" description="Helical" evidence="8">
    <location>
        <begin position="6"/>
        <end position="24"/>
    </location>
</feature>
<dbReference type="InterPro" id="IPR001750">
    <property type="entry name" value="ND/Mrp_TM"/>
</dbReference>
<evidence type="ECO:0000313" key="10">
    <source>
        <dbReference type="EMBL" id="KYH28684.1"/>
    </source>
</evidence>
<evidence type="ECO:0000256" key="7">
    <source>
        <dbReference type="RuleBase" id="RU000320"/>
    </source>
</evidence>
<feature type="transmembrane region" description="Helical" evidence="8">
    <location>
        <begin position="166"/>
        <end position="187"/>
    </location>
</feature>
<organism evidence="10 11">
    <name type="scientific">Clostridium colicanis DSM 13634</name>
    <dbReference type="NCBI Taxonomy" id="1121305"/>
    <lineage>
        <taxon>Bacteria</taxon>
        <taxon>Bacillati</taxon>
        <taxon>Bacillota</taxon>
        <taxon>Clostridia</taxon>
        <taxon>Eubacteriales</taxon>
        <taxon>Clostridiaceae</taxon>
        <taxon>Clostridium</taxon>
    </lineage>
</organism>
<dbReference type="PRINTS" id="PR01434">
    <property type="entry name" value="NADHDHGNASE5"/>
</dbReference>
<evidence type="ECO:0000313" key="11">
    <source>
        <dbReference type="Proteomes" id="UP000075374"/>
    </source>
</evidence>
<feature type="transmembrane region" description="Helical" evidence="8">
    <location>
        <begin position="33"/>
        <end position="53"/>
    </location>
</feature>
<keyword evidence="6 8" id="KW-0472">Membrane</keyword>
<reference evidence="10 11" key="1">
    <citation type="submission" date="2016-02" db="EMBL/GenBank/DDBJ databases">
        <title>Genome sequence of Clostridium colicanis DSM 13634.</title>
        <authorList>
            <person name="Poehlein A."/>
            <person name="Daniel R."/>
        </authorList>
    </citation>
    <scope>NUCLEOTIDE SEQUENCE [LARGE SCALE GENOMIC DNA]</scope>
    <source>
        <strain evidence="10 11">DSM 13634</strain>
    </source>
</reference>
<comment type="similarity">
    <text evidence="2">Belongs to the CPA3 antiporters (TC 2.A.63) subunit D family.</text>
</comment>
<dbReference type="InterPro" id="IPR050586">
    <property type="entry name" value="CPA3_Na-H_Antiporter_D"/>
</dbReference>
<keyword evidence="3" id="KW-1003">Cell membrane</keyword>
<evidence type="ECO:0000256" key="2">
    <source>
        <dbReference type="ARBA" id="ARBA00005346"/>
    </source>
</evidence>
<comment type="subcellular location">
    <subcellularLocation>
        <location evidence="1">Cell membrane</location>
        <topology evidence="1">Multi-pass membrane protein</topology>
    </subcellularLocation>
    <subcellularLocation>
        <location evidence="7">Membrane</location>
        <topology evidence="7">Multi-pass membrane protein</topology>
    </subcellularLocation>
</comment>
<gene>
    <name evidence="10" type="primary">mrpD</name>
    <name evidence="10" type="ORF">CLCOL_16970</name>
</gene>
<keyword evidence="11" id="KW-1185">Reference proteome</keyword>
<dbReference type="Proteomes" id="UP000075374">
    <property type="component" value="Unassembled WGS sequence"/>
</dbReference>
<feature type="transmembrane region" description="Helical" evidence="8">
    <location>
        <begin position="308"/>
        <end position="326"/>
    </location>
</feature>
<accession>A0A151AM34</accession>
<name>A0A151AM34_9CLOT</name>
<feature type="transmembrane region" description="Helical" evidence="8">
    <location>
        <begin position="377"/>
        <end position="395"/>
    </location>
</feature>
<dbReference type="GO" id="GO:0005886">
    <property type="term" value="C:plasma membrane"/>
    <property type="evidence" value="ECO:0007669"/>
    <property type="project" value="UniProtKB-SubCell"/>
</dbReference>
<evidence type="ECO:0000256" key="6">
    <source>
        <dbReference type="ARBA" id="ARBA00023136"/>
    </source>
</evidence>
<dbReference type="PANTHER" id="PTHR42703">
    <property type="entry name" value="NADH DEHYDROGENASE"/>
    <property type="match status" value="1"/>
</dbReference>
<feature type="transmembrane region" description="Helical" evidence="8">
    <location>
        <begin position="460"/>
        <end position="481"/>
    </location>
</feature>
<feature type="transmembrane region" description="Helical" evidence="8">
    <location>
        <begin position="136"/>
        <end position="154"/>
    </location>
</feature>
<feature type="transmembrane region" description="Helical" evidence="8">
    <location>
        <begin position="207"/>
        <end position="224"/>
    </location>
</feature>
<keyword evidence="5 8" id="KW-1133">Transmembrane helix</keyword>
<dbReference type="EMBL" id="LTBB01000008">
    <property type="protein sequence ID" value="KYH28684.1"/>
    <property type="molecule type" value="Genomic_DNA"/>
</dbReference>
<dbReference type="Pfam" id="PF00361">
    <property type="entry name" value="Proton_antipo_M"/>
    <property type="match status" value="1"/>
</dbReference>
<dbReference type="RefSeq" id="WP_061858536.1">
    <property type="nucleotide sequence ID" value="NZ_LTBB01000008.1"/>
</dbReference>
<feature type="domain" description="NADH:quinone oxidoreductase/Mrp antiporter transmembrane" evidence="9">
    <location>
        <begin position="131"/>
        <end position="424"/>
    </location>
</feature>
<feature type="transmembrane region" description="Helical" evidence="8">
    <location>
        <begin position="110"/>
        <end position="130"/>
    </location>
</feature>
<feature type="transmembrane region" description="Helical" evidence="8">
    <location>
        <begin position="415"/>
        <end position="440"/>
    </location>
</feature>
<evidence type="ECO:0000256" key="1">
    <source>
        <dbReference type="ARBA" id="ARBA00004651"/>
    </source>
</evidence>
<comment type="caution">
    <text evidence="10">The sequence shown here is derived from an EMBL/GenBank/DDBJ whole genome shotgun (WGS) entry which is preliminary data.</text>
</comment>